<evidence type="ECO:0000313" key="2">
    <source>
        <dbReference type="EMBL" id="KAJ6812379.1"/>
    </source>
</evidence>
<evidence type="ECO:0000313" key="4">
    <source>
        <dbReference type="Proteomes" id="UP001140949"/>
    </source>
</evidence>
<gene>
    <name evidence="2" type="ORF">M6B38_149695</name>
    <name evidence="3" type="ORF">M6B38_357835</name>
</gene>
<feature type="region of interest" description="Disordered" evidence="1">
    <location>
        <begin position="1"/>
        <end position="22"/>
    </location>
</feature>
<feature type="region of interest" description="Disordered" evidence="1">
    <location>
        <begin position="74"/>
        <end position="96"/>
    </location>
</feature>
<accession>A0AAX6F856</accession>
<dbReference type="GO" id="GO:0016301">
    <property type="term" value="F:kinase activity"/>
    <property type="evidence" value="ECO:0007669"/>
    <property type="project" value="UniProtKB-KW"/>
</dbReference>
<dbReference type="Proteomes" id="UP001140949">
    <property type="component" value="Unassembled WGS sequence"/>
</dbReference>
<dbReference type="EMBL" id="JANAVB010018543">
    <property type="protein sequence ID" value="KAJ6829501.1"/>
    <property type="molecule type" value="Genomic_DNA"/>
</dbReference>
<organism evidence="2 4">
    <name type="scientific">Iris pallida</name>
    <name type="common">Sweet iris</name>
    <dbReference type="NCBI Taxonomy" id="29817"/>
    <lineage>
        <taxon>Eukaryota</taxon>
        <taxon>Viridiplantae</taxon>
        <taxon>Streptophyta</taxon>
        <taxon>Embryophyta</taxon>
        <taxon>Tracheophyta</taxon>
        <taxon>Spermatophyta</taxon>
        <taxon>Magnoliopsida</taxon>
        <taxon>Liliopsida</taxon>
        <taxon>Asparagales</taxon>
        <taxon>Iridaceae</taxon>
        <taxon>Iridoideae</taxon>
        <taxon>Irideae</taxon>
        <taxon>Iris</taxon>
    </lineage>
</organism>
<dbReference type="EMBL" id="JANAVB010031215">
    <property type="protein sequence ID" value="KAJ6812379.1"/>
    <property type="molecule type" value="Genomic_DNA"/>
</dbReference>
<protein>
    <submittedName>
        <fullName evidence="2">Proline-rich receptor-like protein kinase PERK3</fullName>
    </submittedName>
</protein>
<keyword evidence="2" id="KW-0808">Transferase</keyword>
<reference evidence="2" key="2">
    <citation type="submission" date="2023-04" db="EMBL/GenBank/DDBJ databases">
        <authorList>
            <person name="Bruccoleri R.E."/>
            <person name="Oakeley E.J."/>
            <person name="Faust A.-M."/>
            <person name="Dessus-Babus S."/>
            <person name="Altorfer M."/>
            <person name="Burckhardt D."/>
            <person name="Oertli M."/>
            <person name="Naumann U."/>
            <person name="Petersen F."/>
            <person name="Wong J."/>
        </authorList>
    </citation>
    <scope>NUCLEOTIDE SEQUENCE</scope>
    <source>
        <strain evidence="2">GSM-AAB239-AS_SAM_17_03QT</strain>
        <tissue evidence="2">Leaf</tissue>
    </source>
</reference>
<keyword evidence="2" id="KW-0418">Kinase</keyword>
<comment type="caution">
    <text evidence="2">The sequence shown here is derived from an EMBL/GenBank/DDBJ whole genome shotgun (WGS) entry which is preliminary data.</text>
</comment>
<evidence type="ECO:0000313" key="3">
    <source>
        <dbReference type="EMBL" id="KAJ6829501.1"/>
    </source>
</evidence>
<reference evidence="2" key="1">
    <citation type="journal article" date="2023" name="GigaByte">
        <title>Genome assembly of the bearded iris, Iris pallida Lam.</title>
        <authorList>
            <person name="Bruccoleri R.E."/>
            <person name="Oakeley E.J."/>
            <person name="Faust A.M.E."/>
            <person name="Altorfer M."/>
            <person name="Dessus-Babus S."/>
            <person name="Burckhardt D."/>
            <person name="Oertli M."/>
            <person name="Naumann U."/>
            <person name="Petersen F."/>
            <person name="Wong J."/>
        </authorList>
    </citation>
    <scope>NUCLEOTIDE SEQUENCE</scope>
    <source>
        <strain evidence="2">GSM-AAB239-AS_SAM_17_03QT</strain>
    </source>
</reference>
<evidence type="ECO:0000256" key="1">
    <source>
        <dbReference type="SAM" id="MobiDB-lite"/>
    </source>
</evidence>
<proteinExistence type="predicted"/>
<dbReference type="AlphaFoldDB" id="A0AAX6F856"/>
<feature type="compositionally biased region" description="Low complexity" evidence="1">
    <location>
        <begin position="1"/>
        <end position="19"/>
    </location>
</feature>
<keyword evidence="2" id="KW-0675">Receptor</keyword>
<sequence length="96" mass="10781">MTPATTSTPSSATFAPLPTKAISSLENHSRPLSWPKHHHRYQITSPAFPYCSYRCYHIHHHLILHHRPIGHHTSTAIAATSSTKKKGENHSPNQFP</sequence>
<keyword evidence="4" id="KW-1185">Reference proteome</keyword>
<name>A0AAX6F856_IRIPA</name>